<sequence>MPPPHVVFNAPGAFNQLDRFATLLDSLPAGTSVAVVMLRGSLCPVTVGHVQGFIEARKLLLGEEAGVGRPANLEHFGAVLGLISLNSDNHVSTKLAEKGQKSISYSDRLKLVKLAVAEHMWMDIDLSNLKIGASETLSTLQARWPRLSFVKLTMNGADDVLKYRKWTQAGPEHRLLTLGRRGDTEAVIKAAEVADVSSSAARKSLIEGDVARASTLLHPAVLAWCLQDGPWRPAAAFSTFGGTSPPSPPSSAPSPASSSSPSWAPSRAHTPRATLEAVLGACPSPEVRDKASLYAGIMCASGFDNVESILGYDDDNLQEMREELERNGVPTITAVTIVSMLEADTLIKALQTLPGTLTTPPHPHAPPSPMSLTSIRGSLLEACNLGSRSNALKDHPLEARLQLSGFGFEVEDEEKLGGWVRVHDCTAAVLRVLIDGGTQSFTSRRGGRAYHYEAFRCPVTNKLQQRNCQFKKVRDLIELPGFEVVNNEGKWKQVNDVSAVQELAKVLAGGGPHRYTIGNSEYEARRERDASGSILFTQVNVKTRIARELRATPSLFAYRDDFGQMQHVRDASAAFVHSLATGESQFFERDNVVYMTEVEADGALFQRNTRTQTRRRVRQLVPGSGAASPASPAPQEVTLTFSFQMDNGRWQQVCEAAACTAIMAVHRDGGTQRFSSSANKGGTQYDYEVRKEDDDRLVQRNVKTGTERELRVARSDSLSKAGALQLLRIGVPLAPGLHTPAGNPRLKLLVTACKPPPPQTKEDAVMHIAHAAIFDANAVVYGGFVRDYIVRNESANDVDVNTADYDATEKQITAVLKSLHIIEQDPHVKQWGKQNLYRRLTYDWQGHKLEVDLVDPAKVPFSPPGVDCDVGNLAIDKRGLMLKKTGMVSVVPLPACVAHAQTKEFVFFYDLSGDARKMEFDRLTKYLGRGWPAPHG</sequence>
<name>A0A0M0K1X6_9EUKA</name>
<feature type="compositionally biased region" description="Low complexity" evidence="1">
    <location>
        <begin position="253"/>
        <end position="266"/>
    </location>
</feature>
<evidence type="ECO:0000313" key="2">
    <source>
        <dbReference type="EMBL" id="KOO32815.1"/>
    </source>
</evidence>
<accession>A0A0M0K1X6</accession>
<dbReference type="SUPFAM" id="SSF52374">
    <property type="entry name" value="Nucleotidylyl transferase"/>
    <property type="match status" value="1"/>
</dbReference>
<comment type="caution">
    <text evidence="2">The sequence shown here is derived from an EMBL/GenBank/DDBJ whole genome shotgun (WGS) entry which is preliminary data.</text>
</comment>
<dbReference type="AlphaFoldDB" id="A0A0M0K1X6"/>
<dbReference type="Gene3D" id="3.40.50.620">
    <property type="entry name" value="HUPs"/>
    <property type="match status" value="1"/>
</dbReference>
<feature type="region of interest" description="Disordered" evidence="1">
    <location>
        <begin position="237"/>
        <end position="269"/>
    </location>
</feature>
<organism evidence="2 3">
    <name type="scientific">Chrysochromulina tobinii</name>
    <dbReference type="NCBI Taxonomy" id="1460289"/>
    <lineage>
        <taxon>Eukaryota</taxon>
        <taxon>Haptista</taxon>
        <taxon>Haptophyta</taxon>
        <taxon>Prymnesiophyceae</taxon>
        <taxon>Prymnesiales</taxon>
        <taxon>Chrysochromulinaceae</taxon>
        <taxon>Chrysochromulina</taxon>
    </lineage>
</organism>
<dbReference type="EMBL" id="JWZX01001678">
    <property type="protein sequence ID" value="KOO32815.1"/>
    <property type="molecule type" value="Genomic_DNA"/>
</dbReference>
<dbReference type="Proteomes" id="UP000037460">
    <property type="component" value="Unassembled WGS sequence"/>
</dbReference>
<dbReference type="OrthoDB" id="407297at2759"/>
<evidence type="ECO:0000256" key="1">
    <source>
        <dbReference type="SAM" id="MobiDB-lite"/>
    </source>
</evidence>
<protein>
    <submittedName>
        <fullName evidence="2">Uncharacterized protein</fullName>
    </submittedName>
</protein>
<reference evidence="3" key="1">
    <citation type="journal article" date="2015" name="PLoS Genet.">
        <title>Genome Sequence and Transcriptome Analyses of Chrysochromulina tobin: Metabolic Tools for Enhanced Algal Fitness in the Prominent Order Prymnesiales (Haptophyceae).</title>
        <authorList>
            <person name="Hovde B.T."/>
            <person name="Deodato C.R."/>
            <person name="Hunsperger H.M."/>
            <person name="Ryken S.A."/>
            <person name="Yost W."/>
            <person name="Jha R.K."/>
            <person name="Patterson J."/>
            <person name="Monnat R.J. Jr."/>
            <person name="Barlow S.B."/>
            <person name="Starkenburg S.R."/>
            <person name="Cattolico R.A."/>
        </authorList>
    </citation>
    <scope>NUCLEOTIDE SEQUENCE</scope>
    <source>
        <strain evidence="3">CCMP291</strain>
    </source>
</reference>
<gene>
    <name evidence="2" type="ORF">Ctob_012620</name>
</gene>
<proteinExistence type="predicted"/>
<dbReference type="InterPro" id="IPR014729">
    <property type="entry name" value="Rossmann-like_a/b/a_fold"/>
</dbReference>
<keyword evidence="3" id="KW-1185">Reference proteome</keyword>
<evidence type="ECO:0000313" key="3">
    <source>
        <dbReference type="Proteomes" id="UP000037460"/>
    </source>
</evidence>